<dbReference type="Proteomes" id="UP000236286">
    <property type="component" value="Unassembled WGS sequence"/>
</dbReference>
<evidence type="ECO:0000256" key="1">
    <source>
        <dbReference type="SAM" id="SignalP"/>
    </source>
</evidence>
<feature type="signal peptide" evidence="1">
    <location>
        <begin position="1"/>
        <end position="25"/>
    </location>
</feature>
<gene>
    <name evidence="2" type="ORF">CR492_14015</name>
</gene>
<dbReference type="PANTHER" id="PTHR39335">
    <property type="entry name" value="BLL4220 PROTEIN"/>
    <property type="match status" value="1"/>
</dbReference>
<sequence length="130" mass="13561">MRKSILHTLLAASVFSAIASSCAYAENSVKVGQTAKGATLVDARGMTLYTFAKDAGGKSACNGPCAANWPPVAAGADDKPSGKYSIVTRDDGSKQWAYDGKPLYSWVKDAKPGDTTGDGFLNGAWRIAQP</sequence>
<organism evidence="2 3">
    <name type="scientific">Methylocella silvestris</name>
    <dbReference type="NCBI Taxonomy" id="199596"/>
    <lineage>
        <taxon>Bacteria</taxon>
        <taxon>Pseudomonadati</taxon>
        <taxon>Pseudomonadota</taxon>
        <taxon>Alphaproteobacteria</taxon>
        <taxon>Hyphomicrobiales</taxon>
        <taxon>Beijerinckiaceae</taxon>
        <taxon>Methylocella</taxon>
    </lineage>
</organism>
<dbReference type="PIRSF" id="PIRSF029720">
    <property type="entry name" value="UCP029720"/>
    <property type="match status" value="1"/>
</dbReference>
<comment type="caution">
    <text evidence="2">The sequence shown here is derived from an EMBL/GenBank/DDBJ whole genome shotgun (WGS) entry which is preliminary data.</text>
</comment>
<feature type="chain" id="PRO_5014332266" description="Lipoprotein" evidence="1">
    <location>
        <begin position="26"/>
        <end position="130"/>
    </location>
</feature>
<evidence type="ECO:0008006" key="4">
    <source>
        <dbReference type="Google" id="ProtNLM"/>
    </source>
</evidence>
<dbReference type="InterPro" id="IPR005297">
    <property type="entry name" value="Lipoprotein_repeat"/>
</dbReference>
<accession>A0A2J7TES3</accession>
<dbReference type="RefSeq" id="WP_102844369.1">
    <property type="nucleotide sequence ID" value="NZ_PDZR01000017.1"/>
</dbReference>
<dbReference type="AlphaFoldDB" id="A0A2J7TES3"/>
<dbReference type="OrthoDB" id="9800666at2"/>
<protein>
    <recommendedName>
        <fullName evidence="4">Lipoprotein</fullName>
    </recommendedName>
</protein>
<dbReference type="GO" id="GO:0043448">
    <property type="term" value="P:alkane catabolic process"/>
    <property type="evidence" value="ECO:0007669"/>
    <property type="project" value="TreeGrafter"/>
</dbReference>
<dbReference type="InterPro" id="IPR014558">
    <property type="entry name" value="UCP029720"/>
</dbReference>
<dbReference type="EMBL" id="PDZR01000017">
    <property type="protein sequence ID" value="PNG25265.1"/>
    <property type="molecule type" value="Genomic_DNA"/>
</dbReference>
<dbReference type="PROSITE" id="PS51257">
    <property type="entry name" value="PROKAR_LIPOPROTEIN"/>
    <property type="match status" value="1"/>
</dbReference>
<proteinExistence type="predicted"/>
<evidence type="ECO:0000313" key="3">
    <source>
        <dbReference type="Proteomes" id="UP000236286"/>
    </source>
</evidence>
<reference evidence="2 3" key="1">
    <citation type="submission" date="2017-10" db="EMBL/GenBank/DDBJ databases">
        <title>Genome announcement of Methylocella silvestris TVC from permafrost.</title>
        <authorList>
            <person name="Wang J."/>
            <person name="Geng K."/>
            <person name="Ul-Haque F."/>
            <person name="Crombie A.T."/>
            <person name="Street L.E."/>
            <person name="Wookey P.A."/>
            <person name="Murrell J.C."/>
            <person name="Pratscher J."/>
        </authorList>
    </citation>
    <scope>NUCLEOTIDE SEQUENCE [LARGE SCALE GENOMIC DNA]</scope>
    <source>
        <strain evidence="2 3">TVC</strain>
    </source>
</reference>
<name>A0A2J7TES3_METSI</name>
<dbReference type="Pfam" id="PF03640">
    <property type="entry name" value="Lipoprotein_15"/>
    <property type="match status" value="2"/>
</dbReference>
<keyword evidence="1" id="KW-0732">Signal</keyword>
<evidence type="ECO:0000313" key="2">
    <source>
        <dbReference type="EMBL" id="PNG25265.1"/>
    </source>
</evidence>
<dbReference type="PANTHER" id="PTHR39335:SF1">
    <property type="entry name" value="BLL4220 PROTEIN"/>
    <property type="match status" value="1"/>
</dbReference>